<dbReference type="PROSITE" id="PS00061">
    <property type="entry name" value="ADH_SHORT"/>
    <property type="match status" value="1"/>
</dbReference>
<dbReference type="InterPro" id="IPR057326">
    <property type="entry name" value="KR_dom"/>
</dbReference>
<dbReference type="FunFam" id="3.40.50.720:FF:000047">
    <property type="entry name" value="NADP-dependent L-serine/L-allo-threonine dehydrogenase"/>
    <property type="match status" value="1"/>
</dbReference>
<dbReference type="GO" id="GO:0016616">
    <property type="term" value="F:oxidoreductase activity, acting on the CH-OH group of donors, NAD or NADP as acceptor"/>
    <property type="evidence" value="ECO:0007669"/>
    <property type="project" value="UniProtKB-ARBA"/>
</dbReference>
<evidence type="ECO:0000313" key="6">
    <source>
        <dbReference type="Proteomes" id="UP000253226"/>
    </source>
</evidence>
<dbReference type="Pfam" id="PF00106">
    <property type="entry name" value="adh_short"/>
    <property type="match status" value="1"/>
</dbReference>
<dbReference type="InterPro" id="IPR036291">
    <property type="entry name" value="NAD(P)-bd_dom_sf"/>
</dbReference>
<dbReference type="RefSeq" id="WP_220151747.1">
    <property type="nucleotide sequence ID" value="NZ_JPWF01000010.1"/>
</dbReference>
<comment type="caution">
    <text evidence="5">The sequence shown here is derived from an EMBL/GenBank/DDBJ whole genome shotgun (WGS) entry which is preliminary data.</text>
</comment>
<dbReference type="PANTHER" id="PTHR43115:SF4">
    <property type="entry name" value="DEHYDROGENASE_REDUCTASE SDR FAMILY MEMBER 11"/>
    <property type="match status" value="1"/>
</dbReference>
<evidence type="ECO:0000313" key="5">
    <source>
        <dbReference type="EMBL" id="RCK34625.1"/>
    </source>
</evidence>
<name>A0A367W2I0_9PROT</name>
<dbReference type="Proteomes" id="UP000253226">
    <property type="component" value="Unassembled WGS sequence"/>
</dbReference>
<sequence length="248" mass="26203">MTNPINYLENKTVIITGASSGIGEATARLLASRGAKVVLGARRTERLDQIVTEIEAAGGKAMARSVDVTNAESVEALVYSAQNLFGTVDAIFNNAGVMPLAPMSELKTDEWDNMINVNIRGVLNGIAAVLPIFKTQGGGHVINTASIGAHVVVPSGAVYCATKYAVWAISEGLRQESTDVRVTTISPGVVETELGHDISDPTSKELLTQFRQIALTPDAIARAVLYALDQPADVDVNEVIVRPTASAF</sequence>
<dbReference type="AlphaFoldDB" id="A0A367W2I0"/>
<dbReference type="SUPFAM" id="SSF51735">
    <property type="entry name" value="NAD(P)-binding Rossmann-fold domains"/>
    <property type="match status" value="1"/>
</dbReference>
<dbReference type="Gene3D" id="3.40.50.720">
    <property type="entry name" value="NAD(P)-binding Rossmann-like Domain"/>
    <property type="match status" value="1"/>
</dbReference>
<evidence type="ECO:0000256" key="2">
    <source>
        <dbReference type="ARBA" id="ARBA00023002"/>
    </source>
</evidence>
<dbReference type="PRINTS" id="PR00080">
    <property type="entry name" value="SDRFAMILY"/>
</dbReference>
<dbReference type="SMART" id="SM00822">
    <property type="entry name" value="PKS_KR"/>
    <property type="match status" value="1"/>
</dbReference>
<accession>A0A367W2I0</accession>
<keyword evidence="2" id="KW-0560">Oxidoreductase</keyword>
<evidence type="ECO:0000256" key="1">
    <source>
        <dbReference type="ARBA" id="ARBA00006484"/>
    </source>
</evidence>
<dbReference type="EMBL" id="JPWF01000010">
    <property type="protein sequence ID" value="RCK34625.1"/>
    <property type="molecule type" value="Genomic_DNA"/>
</dbReference>
<gene>
    <name evidence="5" type="ORF">TH19_15405</name>
</gene>
<evidence type="ECO:0000259" key="4">
    <source>
        <dbReference type="SMART" id="SM00822"/>
    </source>
</evidence>
<feature type="domain" description="Ketoreductase" evidence="4">
    <location>
        <begin position="11"/>
        <end position="193"/>
    </location>
</feature>
<reference evidence="5 6" key="1">
    <citation type="submission" date="2014-07" db="EMBL/GenBank/DDBJ databases">
        <title>Draft genome sequence of Thalassospira profundimaris 35.</title>
        <authorList>
            <person name="Lai Q."/>
            <person name="Shao Z."/>
        </authorList>
    </citation>
    <scope>NUCLEOTIDE SEQUENCE [LARGE SCALE GENOMIC DNA]</scope>
    <source>
        <strain evidence="5 6">35</strain>
    </source>
</reference>
<dbReference type="PANTHER" id="PTHR43115">
    <property type="entry name" value="DEHYDROGENASE/REDUCTASE SDR FAMILY MEMBER 11"/>
    <property type="match status" value="1"/>
</dbReference>
<dbReference type="InterPro" id="IPR002347">
    <property type="entry name" value="SDR_fam"/>
</dbReference>
<evidence type="ECO:0000256" key="3">
    <source>
        <dbReference type="RuleBase" id="RU000363"/>
    </source>
</evidence>
<comment type="similarity">
    <text evidence="1 3">Belongs to the short-chain dehydrogenases/reductases (SDR) family.</text>
</comment>
<organism evidence="5 6">
    <name type="scientific">Thalassospira profundimaris</name>
    <dbReference type="NCBI Taxonomy" id="502049"/>
    <lineage>
        <taxon>Bacteria</taxon>
        <taxon>Pseudomonadati</taxon>
        <taxon>Pseudomonadota</taxon>
        <taxon>Alphaproteobacteria</taxon>
        <taxon>Rhodospirillales</taxon>
        <taxon>Thalassospiraceae</taxon>
        <taxon>Thalassospira</taxon>
    </lineage>
</organism>
<proteinExistence type="inferred from homology"/>
<dbReference type="PRINTS" id="PR00081">
    <property type="entry name" value="GDHRDH"/>
</dbReference>
<protein>
    <submittedName>
        <fullName evidence="5">Oxidoreductase</fullName>
    </submittedName>
</protein>
<dbReference type="InterPro" id="IPR020904">
    <property type="entry name" value="Sc_DH/Rdtase_CS"/>
</dbReference>